<proteinExistence type="inferred from homology"/>
<comment type="similarity">
    <text evidence="1">Belongs to the peptidase S33 family.</text>
</comment>
<evidence type="ECO:0000256" key="4">
    <source>
        <dbReference type="SAM" id="SignalP"/>
    </source>
</evidence>
<dbReference type="InterPro" id="IPR051601">
    <property type="entry name" value="Serine_prot/Carboxylest_S33"/>
</dbReference>
<dbReference type="PROSITE" id="PS51257">
    <property type="entry name" value="PROKAR_LIPOPROTEIN"/>
    <property type="match status" value="1"/>
</dbReference>
<feature type="signal peptide" evidence="4">
    <location>
        <begin position="1"/>
        <end position="22"/>
    </location>
</feature>
<dbReference type="AlphaFoldDB" id="A0A6G4U4K3"/>
<dbReference type="RefSeq" id="WP_165239979.1">
    <property type="nucleotide sequence ID" value="NZ_JAAKZV010000105.1"/>
</dbReference>
<sequence length="526" mass="55951">MHSSRLIGTAAAVLASALLVSACSSGSSSSSGSAADPGSRAGHVSQTLAALPAAIPADLKPYYDQKLRWRACDTPGFECSTLRVPLDYAKPGEGDDVKLSVARKKASGPAARRIGSLQFNPGGPGASAVDFLTDYVGSAYPERIRARYDLVAADPRGVGHSEPVRCLSDKQMDRHTQTDQTPDNASEVKKLTAAFGTFAEGCEKRAGKLLGHVSTTEAARDMDVLRGALGDKKLHYVGASYGTMLGATYAGLFPSRAGRLVLDGAMDPSLTSLQLNREQNAGFTIAIDAFAKDCVRRKDCPLGTDGRAAATKRLNTFLESLDNKPLRTGEPRKLNESLATMGVLQSMYAKESWPPLRDALADAMKKKDGSALLSMADTYYEREPDGSYGDMMYAFTAVSCLDQPPAFDDPAEVTDQEKSFEKDSPVFGRDFAWAALNCGDWPVKATGEANRIEARGAGPILVIGTTRDPATPYIWAKSLASQLSSGVLLTYDADGHTAYGRGSGCVDSAVDRYLLTGKPPEDGTRC</sequence>
<organism evidence="6 7">
    <name type="scientific">Streptomyces coryli</name>
    <dbReference type="NCBI Taxonomy" id="1128680"/>
    <lineage>
        <taxon>Bacteria</taxon>
        <taxon>Bacillati</taxon>
        <taxon>Actinomycetota</taxon>
        <taxon>Actinomycetes</taxon>
        <taxon>Kitasatosporales</taxon>
        <taxon>Streptomycetaceae</taxon>
        <taxon>Streptomyces</taxon>
    </lineage>
</organism>
<dbReference type="EMBL" id="JAAKZV010000105">
    <property type="protein sequence ID" value="NGN66670.1"/>
    <property type="molecule type" value="Genomic_DNA"/>
</dbReference>
<comment type="caution">
    <text evidence="6">The sequence shown here is derived from an EMBL/GenBank/DDBJ whole genome shotgun (WGS) entry which is preliminary data.</text>
</comment>
<dbReference type="Pfam" id="PF08386">
    <property type="entry name" value="Abhydrolase_4"/>
    <property type="match status" value="1"/>
</dbReference>
<feature type="domain" description="Peptidase S33 tripeptidyl aminopeptidase-like C-terminal" evidence="5">
    <location>
        <begin position="424"/>
        <end position="526"/>
    </location>
</feature>
<dbReference type="PANTHER" id="PTHR43248:SF29">
    <property type="entry name" value="TRIPEPTIDYL AMINOPEPTIDASE"/>
    <property type="match status" value="1"/>
</dbReference>
<dbReference type="Proteomes" id="UP000481583">
    <property type="component" value="Unassembled WGS sequence"/>
</dbReference>
<protein>
    <submittedName>
        <fullName evidence="6">Alpha/beta hydrolase</fullName>
    </submittedName>
</protein>
<dbReference type="GO" id="GO:0016787">
    <property type="term" value="F:hydrolase activity"/>
    <property type="evidence" value="ECO:0007669"/>
    <property type="project" value="UniProtKB-KW"/>
</dbReference>
<name>A0A6G4U4K3_9ACTN</name>
<dbReference type="InterPro" id="IPR013595">
    <property type="entry name" value="Pept_S33_TAP-like_C"/>
</dbReference>
<dbReference type="InterPro" id="IPR029058">
    <property type="entry name" value="AB_hydrolase_fold"/>
</dbReference>
<evidence type="ECO:0000259" key="5">
    <source>
        <dbReference type="Pfam" id="PF08386"/>
    </source>
</evidence>
<reference evidence="6 7" key="1">
    <citation type="submission" date="2020-02" db="EMBL/GenBank/DDBJ databases">
        <title>Whole-genome analyses of novel actinobacteria.</title>
        <authorList>
            <person name="Sahin N."/>
        </authorList>
    </citation>
    <scope>NUCLEOTIDE SEQUENCE [LARGE SCALE GENOMIC DNA]</scope>
    <source>
        <strain evidence="6 7">A7024</strain>
    </source>
</reference>
<keyword evidence="3 6" id="KW-0378">Hydrolase</keyword>
<keyword evidence="2 4" id="KW-0732">Signal</keyword>
<evidence type="ECO:0000313" key="6">
    <source>
        <dbReference type="EMBL" id="NGN66670.1"/>
    </source>
</evidence>
<evidence type="ECO:0000313" key="7">
    <source>
        <dbReference type="Proteomes" id="UP000481583"/>
    </source>
</evidence>
<dbReference type="SUPFAM" id="SSF53474">
    <property type="entry name" value="alpha/beta-Hydrolases"/>
    <property type="match status" value="1"/>
</dbReference>
<accession>A0A6G4U4K3</accession>
<dbReference type="PANTHER" id="PTHR43248">
    <property type="entry name" value="2-SUCCINYL-6-HYDROXY-2,4-CYCLOHEXADIENE-1-CARBOXYLATE SYNTHASE"/>
    <property type="match status" value="1"/>
</dbReference>
<evidence type="ECO:0000256" key="2">
    <source>
        <dbReference type="ARBA" id="ARBA00022729"/>
    </source>
</evidence>
<keyword evidence="7" id="KW-1185">Reference proteome</keyword>
<feature type="chain" id="PRO_5039466640" evidence="4">
    <location>
        <begin position="23"/>
        <end position="526"/>
    </location>
</feature>
<evidence type="ECO:0000256" key="3">
    <source>
        <dbReference type="ARBA" id="ARBA00022801"/>
    </source>
</evidence>
<evidence type="ECO:0000256" key="1">
    <source>
        <dbReference type="ARBA" id="ARBA00010088"/>
    </source>
</evidence>
<dbReference type="Gene3D" id="3.40.50.1820">
    <property type="entry name" value="alpha/beta hydrolase"/>
    <property type="match status" value="1"/>
</dbReference>
<gene>
    <name evidence="6" type="ORF">G5C51_22545</name>
</gene>